<dbReference type="EMBL" id="CP015959">
    <property type="protein sequence ID" value="QLB65502.1"/>
    <property type="molecule type" value="Genomic_DNA"/>
</dbReference>
<evidence type="ECO:0000313" key="2">
    <source>
        <dbReference type="EMBL" id="QLB65502.1"/>
    </source>
</evidence>
<organism evidence="2 3">
    <name type="scientific">Paraburkholderia caribensis</name>
    <dbReference type="NCBI Taxonomy" id="75105"/>
    <lineage>
        <taxon>Bacteria</taxon>
        <taxon>Pseudomonadati</taxon>
        <taxon>Pseudomonadota</taxon>
        <taxon>Betaproteobacteria</taxon>
        <taxon>Burkholderiales</taxon>
        <taxon>Burkholderiaceae</taxon>
        <taxon>Paraburkholderia</taxon>
    </lineage>
</organism>
<feature type="domain" description="Phage capsid-like C-terminal" evidence="1">
    <location>
        <begin position="144"/>
        <end position="351"/>
    </location>
</feature>
<name>A0A9Q6S5Z8_9BURK</name>
<dbReference type="Gene3D" id="3.30.2400.10">
    <property type="entry name" value="Major capsid protein gp5"/>
    <property type="match status" value="1"/>
</dbReference>
<evidence type="ECO:0000259" key="1">
    <source>
        <dbReference type="Pfam" id="PF05065"/>
    </source>
</evidence>
<dbReference type="SUPFAM" id="SSF56563">
    <property type="entry name" value="Major capsid protein gp5"/>
    <property type="match status" value="1"/>
</dbReference>
<dbReference type="RefSeq" id="WP_176957000.1">
    <property type="nucleotide sequence ID" value="NZ_CP015959.1"/>
</dbReference>
<dbReference type="InterPro" id="IPR054612">
    <property type="entry name" value="Phage_capsid-like_C"/>
</dbReference>
<gene>
    <name evidence="2" type="ORF">A9O66_24305</name>
</gene>
<dbReference type="Pfam" id="PF05065">
    <property type="entry name" value="Phage_capsid"/>
    <property type="match status" value="1"/>
</dbReference>
<evidence type="ECO:0000313" key="3">
    <source>
        <dbReference type="Proteomes" id="UP000509548"/>
    </source>
</evidence>
<reference evidence="2 3" key="1">
    <citation type="journal article" date="2014" name="Genome Announc.">
        <title>Draft Genome Sequence of the Haloacid-Degrading Burkholderia caribensis Strain MBA4.</title>
        <authorList>
            <person name="Pan Y."/>
            <person name="Kong K.F."/>
            <person name="Tsang J.S."/>
        </authorList>
    </citation>
    <scope>NUCLEOTIDE SEQUENCE [LARGE SCALE GENOMIC DNA]</scope>
    <source>
        <strain evidence="2 3">852011</strain>
    </source>
</reference>
<sequence>MDNNTTETTRKALIEALIERDKPLAERLQKLEINVQDLGQKYAGRSEWHGGSSTGLSVGETFTKQFDLVEFDRSGRTGKVECTGASIFTKAAGEPTTATFGTAGVPSRALPAYQWVPRLLDVLPSQPFAASAACYPRLDASSFTNAAAQQVTELTPKAQSGLTATPIRDNIPTFAHWARASRQSIDDMAALSAFINAALMTGLRRKIEQAVAQQLAALASPLTQQSGATNLVDLAAFAAAQMDDASRVADTACFNTYDWASMVVGKTSQGEYVFEGDAELAARAGMRTAVSSAVPTGTVVVIDSTCLSVLERMAPLIEMSRFVGDDFIENAIVILCESRCLLAIFDTSGIISAQLVTPPATMKS</sequence>
<dbReference type="Gene3D" id="3.30.2320.10">
    <property type="entry name" value="hypothetical protein PF0899 domain"/>
    <property type="match status" value="1"/>
</dbReference>
<accession>A0A9Q6S5Z8</accession>
<dbReference type="Proteomes" id="UP000509548">
    <property type="component" value="Chromosome 2"/>
</dbReference>
<dbReference type="AlphaFoldDB" id="A0A9Q6S5Z8"/>
<proteinExistence type="predicted"/>
<protein>
    <recommendedName>
        <fullName evidence="1">Phage capsid-like C-terminal domain-containing protein</fullName>
    </recommendedName>
</protein>